<dbReference type="SUPFAM" id="SSF46785">
    <property type="entry name" value="Winged helix' DNA-binding domain"/>
    <property type="match status" value="1"/>
</dbReference>
<dbReference type="CDD" id="cd08414">
    <property type="entry name" value="PBP2_LTTR_aromatics_like"/>
    <property type="match status" value="1"/>
</dbReference>
<keyword evidence="8" id="KW-1185">Reference proteome</keyword>
<protein>
    <submittedName>
        <fullName evidence="7">DNA-binding transcriptional LysR family regulator</fullName>
    </submittedName>
</protein>
<dbReference type="InterPro" id="IPR000847">
    <property type="entry name" value="LysR_HTH_N"/>
</dbReference>
<evidence type="ECO:0000256" key="5">
    <source>
        <dbReference type="SAM" id="MobiDB-lite"/>
    </source>
</evidence>
<dbReference type="FunFam" id="1.10.10.10:FF:000001">
    <property type="entry name" value="LysR family transcriptional regulator"/>
    <property type="match status" value="1"/>
</dbReference>
<organism evidence="7 8">
    <name type="scientific">Pseudonocardia kunmingensis</name>
    <dbReference type="NCBI Taxonomy" id="630975"/>
    <lineage>
        <taxon>Bacteria</taxon>
        <taxon>Bacillati</taxon>
        <taxon>Actinomycetota</taxon>
        <taxon>Actinomycetes</taxon>
        <taxon>Pseudonocardiales</taxon>
        <taxon>Pseudonocardiaceae</taxon>
        <taxon>Pseudonocardia</taxon>
    </lineage>
</organism>
<dbReference type="PRINTS" id="PR00039">
    <property type="entry name" value="HTHLYSR"/>
</dbReference>
<evidence type="ECO:0000259" key="6">
    <source>
        <dbReference type="PROSITE" id="PS50931"/>
    </source>
</evidence>
<dbReference type="AlphaFoldDB" id="A0A543DVI8"/>
<accession>A0A543DVI8</accession>
<dbReference type="Pfam" id="PF00126">
    <property type="entry name" value="HTH_1"/>
    <property type="match status" value="1"/>
</dbReference>
<comment type="similarity">
    <text evidence="1">Belongs to the LysR transcriptional regulatory family.</text>
</comment>
<proteinExistence type="inferred from homology"/>
<dbReference type="Proteomes" id="UP000315677">
    <property type="component" value="Unassembled WGS sequence"/>
</dbReference>
<dbReference type="PANTHER" id="PTHR30346:SF0">
    <property type="entry name" value="HCA OPERON TRANSCRIPTIONAL ACTIVATOR HCAR"/>
    <property type="match status" value="1"/>
</dbReference>
<evidence type="ECO:0000313" key="8">
    <source>
        <dbReference type="Proteomes" id="UP000315677"/>
    </source>
</evidence>
<dbReference type="GO" id="GO:0003700">
    <property type="term" value="F:DNA-binding transcription factor activity"/>
    <property type="evidence" value="ECO:0007669"/>
    <property type="project" value="InterPro"/>
</dbReference>
<feature type="domain" description="HTH lysR-type" evidence="6">
    <location>
        <begin position="16"/>
        <end position="73"/>
    </location>
</feature>
<comment type="caution">
    <text evidence="7">The sequence shown here is derived from an EMBL/GenBank/DDBJ whole genome shotgun (WGS) entry which is preliminary data.</text>
</comment>
<dbReference type="Gene3D" id="1.10.10.10">
    <property type="entry name" value="Winged helix-like DNA-binding domain superfamily/Winged helix DNA-binding domain"/>
    <property type="match status" value="1"/>
</dbReference>
<keyword evidence="4" id="KW-0804">Transcription</keyword>
<evidence type="ECO:0000256" key="4">
    <source>
        <dbReference type="ARBA" id="ARBA00023163"/>
    </source>
</evidence>
<dbReference type="InterPro" id="IPR036388">
    <property type="entry name" value="WH-like_DNA-bd_sf"/>
</dbReference>
<dbReference type="SUPFAM" id="SSF53850">
    <property type="entry name" value="Periplasmic binding protein-like II"/>
    <property type="match status" value="1"/>
</dbReference>
<dbReference type="GO" id="GO:0032993">
    <property type="term" value="C:protein-DNA complex"/>
    <property type="evidence" value="ECO:0007669"/>
    <property type="project" value="TreeGrafter"/>
</dbReference>
<dbReference type="EMBL" id="VFPA01000001">
    <property type="protein sequence ID" value="TQM13342.1"/>
    <property type="molecule type" value="Genomic_DNA"/>
</dbReference>
<keyword evidence="2" id="KW-0805">Transcription regulation</keyword>
<feature type="region of interest" description="Disordered" evidence="5">
    <location>
        <begin position="296"/>
        <end position="331"/>
    </location>
</feature>
<reference evidence="7 8" key="1">
    <citation type="submission" date="2019-06" db="EMBL/GenBank/DDBJ databases">
        <title>Sequencing the genomes of 1000 actinobacteria strains.</title>
        <authorList>
            <person name="Klenk H.-P."/>
        </authorList>
    </citation>
    <scope>NUCLEOTIDE SEQUENCE [LARGE SCALE GENOMIC DNA]</scope>
    <source>
        <strain evidence="7 8">DSM 45301</strain>
    </source>
</reference>
<dbReference type="PANTHER" id="PTHR30346">
    <property type="entry name" value="TRANSCRIPTIONAL DUAL REGULATOR HCAR-RELATED"/>
    <property type="match status" value="1"/>
</dbReference>
<dbReference type="GO" id="GO:0003677">
    <property type="term" value="F:DNA binding"/>
    <property type="evidence" value="ECO:0007669"/>
    <property type="project" value="UniProtKB-KW"/>
</dbReference>
<evidence type="ECO:0000256" key="1">
    <source>
        <dbReference type="ARBA" id="ARBA00009437"/>
    </source>
</evidence>
<dbReference type="Pfam" id="PF03466">
    <property type="entry name" value="LysR_substrate"/>
    <property type="match status" value="1"/>
</dbReference>
<evidence type="ECO:0000256" key="3">
    <source>
        <dbReference type="ARBA" id="ARBA00023125"/>
    </source>
</evidence>
<keyword evidence="3 7" id="KW-0238">DNA-binding</keyword>
<dbReference type="InterPro" id="IPR005119">
    <property type="entry name" value="LysR_subst-bd"/>
</dbReference>
<dbReference type="InterPro" id="IPR036390">
    <property type="entry name" value="WH_DNA-bd_sf"/>
</dbReference>
<dbReference type="Gene3D" id="3.40.190.10">
    <property type="entry name" value="Periplasmic binding protein-like II"/>
    <property type="match status" value="2"/>
</dbReference>
<sequence length="331" mass="35802">MLCITAMAEQRGSHGIELRLLRAFIVVAEERSFTRAAQRLLLTQPSLSRAVVALEQALGTRLLSRDRHSVALTAAGARFLVHAHRVLAVLDEAVDSARRATSVLRVGFTSGATAEITSPVVRTFEAEHAEVTVDLRRYDDAGASLAEGKCHVAFMVGGARDPSWGTLLLCEEPRIAALPAQHPLTSRDVLTLDDLREHPVVVNVLAGTTHPDLWRPGLRPRRFVRVQNIEEWLEAIATGRGFGLTPAATGRVYRHPQIAYRAVSDAPPVPISLAWKTVGGHPLIADFVAVAARSAQDHPPDELIAHGSSDSAARLEHPPGADRPDPGQAER</sequence>
<evidence type="ECO:0000256" key="2">
    <source>
        <dbReference type="ARBA" id="ARBA00023015"/>
    </source>
</evidence>
<name>A0A543DVI8_9PSEU</name>
<dbReference type="PROSITE" id="PS50931">
    <property type="entry name" value="HTH_LYSR"/>
    <property type="match status" value="1"/>
</dbReference>
<feature type="compositionally biased region" description="Basic and acidic residues" evidence="5">
    <location>
        <begin position="313"/>
        <end position="331"/>
    </location>
</feature>
<gene>
    <name evidence="7" type="ORF">FB558_0074</name>
</gene>
<evidence type="ECO:0000313" key="7">
    <source>
        <dbReference type="EMBL" id="TQM13342.1"/>
    </source>
</evidence>